<sequence length="223" mass="24868">MHGLAVPADPLVHVAVAPTASRVRARQPWLRIHQYELRSDERACIDGVPTTSIDRTLIDLICCLPRFDAVALLDSALQPGPAEHAALLHRLSPALRRRRGALAARRCLTECDGRAESPLETRVRLRCVDGGTPPEALQYPVTNAQGDVLGYADLAWPSRRLAVEADGRGPHANPEALFVDRRRQNDFHRAGWRVFRFTWDDCAHPAYIPNMLHALLRNPRHAA</sequence>
<gene>
    <name evidence="1" type="ORF">Athai_54960</name>
</gene>
<dbReference type="InterPro" id="IPR011335">
    <property type="entry name" value="Restrct_endonuc-II-like"/>
</dbReference>
<evidence type="ECO:0000313" key="1">
    <source>
        <dbReference type="EMBL" id="BCJ37993.1"/>
    </source>
</evidence>
<dbReference type="Gene3D" id="3.40.960.10">
    <property type="entry name" value="VSR Endonuclease"/>
    <property type="match status" value="1"/>
</dbReference>
<dbReference type="AlphaFoldDB" id="A0A7R7DUD5"/>
<evidence type="ECO:0000313" key="2">
    <source>
        <dbReference type="Proteomes" id="UP000611640"/>
    </source>
</evidence>
<name>A0A7R7DUD5_9ACTN</name>
<protein>
    <recommendedName>
        <fullName evidence="3">DUF559 domain-containing protein</fullName>
    </recommendedName>
</protein>
<accession>A0A7R7DUD5</accession>
<evidence type="ECO:0008006" key="3">
    <source>
        <dbReference type="Google" id="ProtNLM"/>
    </source>
</evidence>
<dbReference type="Proteomes" id="UP000611640">
    <property type="component" value="Chromosome"/>
</dbReference>
<proteinExistence type="predicted"/>
<dbReference type="KEGG" id="atl:Athai_54960"/>
<keyword evidence="2" id="KW-1185">Reference proteome</keyword>
<dbReference type="EMBL" id="AP023355">
    <property type="protein sequence ID" value="BCJ37993.1"/>
    <property type="molecule type" value="Genomic_DNA"/>
</dbReference>
<reference evidence="1 2" key="1">
    <citation type="submission" date="2020-08" db="EMBL/GenBank/DDBJ databases">
        <title>Whole genome shotgun sequence of Actinocatenispora thailandica NBRC 105041.</title>
        <authorList>
            <person name="Komaki H."/>
            <person name="Tamura T."/>
        </authorList>
    </citation>
    <scope>NUCLEOTIDE SEQUENCE [LARGE SCALE GENOMIC DNA]</scope>
    <source>
        <strain evidence="1 2">NBRC 105041</strain>
    </source>
</reference>
<dbReference type="SUPFAM" id="SSF52980">
    <property type="entry name" value="Restriction endonuclease-like"/>
    <property type="match status" value="1"/>
</dbReference>
<organism evidence="1 2">
    <name type="scientific">Actinocatenispora thailandica</name>
    <dbReference type="NCBI Taxonomy" id="227318"/>
    <lineage>
        <taxon>Bacteria</taxon>
        <taxon>Bacillati</taxon>
        <taxon>Actinomycetota</taxon>
        <taxon>Actinomycetes</taxon>
        <taxon>Micromonosporales</taxon>
        <taxon>Micromonosporaceae</taxon>
        <taxon>Actinocatenispora</taxon>
    </lineage>
</organism>